<dbReference type="AlphaFoldDB" id="A0A167UCX9"/>
<dbReference type="SMART" id="SM00320">
    <property type="entry name" value="WD40"/>
    <property type="match status" value="2"/>
</dbReference>
<evidence type="ECO:0000256" key="1">
    <source>
        <dbReference type="ARBA" id="ARBA00022574"/>
    </source>
</evidence>
<gene>
    <name evidence="4" type="ORF">FIBSPDRAFT_656208</name>
</gene>
<keyword evidence="1 3" id="KW-0853">WD repeat</keyword>
<dbReference type="OrthoDB" id="2615105at2759"/>
<feature type="repeat" description="WD" evidence="3">
    <location>
        <begin position="16"/>
        <end position="57"/>
    </location>
</feature>
<dbReference type="InterPro" id="IPR015943">
    <property type="entry name" value="WD40/YVTN_repeat-like_dom_sf"/>
</dbReference>
<organism evidence="4 5">
    <name type="scientific">Athelia psychrophila</name>
    <dbReference type="NCBI Taxonomy" id="1759441"/>
    <lineage>
        <taxon>Eukaryota</taxon>
        <taxon>Fungi</taxon>
        <taxon>Dikarya</taxon>
        <taxon>Basidiomycota</taxon>
        <taxon>Agaricomycotina</taxon>
        <taxon>Agaricomycetes</taxon>
        <taxon>Agaricomycetidae</taxon>
        <taxon>Atheliales</taxon>
        <taxon>Atheliaceae</taxon>
        <taxon>Athelia</taxon>
    </lineage>
</organism>
<name>A0A167UCX9_9AGAM</name>
<dbReference type="SUPFAM" id="SSF50978">
    <property type="entry name" value="WD40 repeat-like"/>
    <property type="match status" value="1"/>
</dbReference>
<sequence length="96" mass="10202">VISGIEPTWPPLLQVLLGHEGRVLSVAFSPDGTVIVSGSADKTVRVWNAVTGQEALLPLEGHNHWVCSVAFSPDGTKIVSGSRDKTVRVWDAVTGQ</sequence>
<dbReference type="InterPro" id="IPR019775">
    <property type="entry name" value="WD40_repeat_CS"/>
</dbReference>
<dbReference type="Proteomes" id="UP000076532">
    <property type="component" value="Unassembled WGS sequence"/>
</dbReference>
<dbReference type="GO" id="GO:1990234">
    <property type="term" value="C:transferase complex"/>
    <property type="evidence" value="ECO:0007669"/>
    <property type="project" value="UniProtKB-ARBA"/>
</dbReference>
<keyword evidence="2" id="KW-0677">Repeat</keyword>
<dbReference type="PROSITE" id="PS50294">
    <property type="entry name" value="WD_REPEATS_REGION"/>
    <property type="match status" value="2"/>
</dbReference>
<dbReference type="Gene3D" id="2.130.10.10">
    <property type="entry name" value="YVTN repeat-like/Quinoprotein amine dehydrogenase"/>
    <property type="match status" value="1"/>
</dbReference>
<feature type="repeat" description="WD" evidence="3">
    <location>
        <begin position="59"/>
        <end position="96"/>
    </location>
</feature>
<dbReference type="PROSITE" id="PS00678">
    <property type="entry name" value="WD_REPEATS_1"/>
    <property type="match status" value="1"/>
</dbReference>
<dbReference type="InterPro" id="IPR001680">
    <property type="entry name" value="WD40_rpt"/>
</dbReference>
<feature type="non-terminal residue" evidence="4">
    <location>
        <position position="1"/>
    </location>
</feature>
<evidence type="ECO:0000313" key="5">
    <source>
        <dbReference type="Proteomes" id="UP000076532"/>
    </source>
</evidence>
<feature type="non-terminal residue" evidence="4">
    <location>
        <position position="96"/>
    </location>
</feature>
<reference evidence="4 5" key="1">
    <citation type="journal article" date="2016" name="Mol. Biol. Evol.">
        <title>Comparative Genomics of Early-Diverging Mushroom-Forming Fungi Provides Insights into the Origins of Lignocellulose Decay Capabilities.</title>
        <authorList>
            <person name="Nagy L.G."/>
            <person name="Riley R."/>
            <person name="Tritt A."/>
            <person name="Adam C."/>
            <person name="Daum C."/>
            <person name="Floudas D."/>
            <person name="Sun H."/>
            <person name="Yadav J.S."/>
            <person name="Pangilinan J."/>
            <person name="Larsson K.H."/>
            <person name="Matsuura K."/>
            <person name="Barry K."/>
            <person name="Labutti K."/>
            <person name="Kuo R."/>
            <person name="Ohm R.A."/>
            <person name="Bhattacharya S.S."/>
            <person name="Shirouzu T."/>
            <person name="Yoshinaga Y."/>
            <person name="Martin F.M."/>
            <person name="Grigoriev I.V."/>
            <person name="Hibbett D.S."/>
        </authorList>
    </citation>
    <scope>NUCLEOTIDE SEQUENCE [LARGE SCALE GENOMIC DNA]</scope>
    <source>
        <strain evidence="4 5">CBS 109695</strain>
    </source>
</reference>
<dbReference type="GO" id="GO:0005634">
    <property type="term" value="C:nucleus"/>
    <property type="evidence" value="ECO:0007669"/>
    <property type="project" value="TreeGrafter"/>
</dbReference>
<dbReference type="PROSITE" id="PS50082">
    <property type="entry name" value="WD_REPEATS_2"/>
    <property type="match status" value="2"/>
</dbReference>
<evidence type="ECO:0000256" key="2">
    <source>
        <dbReference type="ARBA" id="ARBA00022737"/>
    </source>
</evidence>
<dbReference type="PRINTS" id="PR00320">
    <property type="entry name" value="GPROTEINBRPT"/>
</dbReference>
<dbReference type="InterPro" id="IPR036322">
    <property type="entry name" value="WD40_repeat_dom_sf"/>
</dbReference>
<dbReference type="STRING" id="436010.A0A167UCX9"/>
<dbReference type="PANTHER" id="PTHR22847">
    <property type="entry name" value="WD40 REPEAT PROTEIN"/>
    <property type="match status" value="1"/>
</dbReference>
<protein>
    <submittedName>
        <fullName evidence="4">WD40 repeat-like protein</fullName>
    </submittedName>
</protein>
<dbReference type="PANTHER" id="PTHR22847:SF637">
    <property type="entry name" value="WD REPEAT DOMAIN 5B"/>
    <property type="match status" value="1"/>
</dbReference>
<evidence type="ECO:0000256" key="3">
    <source>
        <dbReference type="PROSITE-ProRule" id="PRU00221"/>
    </source>
</evidence>
<keyword evidence="5" id="KW-1185">Reference proteome</keyword>
<dbReference type="InterPro" id="IPR020472">
    <property type="entry name" value="WD40_PAC1"/>
</dbReference>
<dbReference type="Pfam" id="PF00400">
    <property type="entry name" value="WD40"/>
    <property type="match status" value="2"/>
</dbReference>
<evidence type="ECO:0000313" key="4">
    <source>
        <dbReference type="EMBL" id="KZP03820.1"/>
    </source>
</evidence>
<accession>A0A167UCX9</accession>
<proteinExistence type="predicted"/>
<dbReference type="EMBL" id="KV417999">
    <property type="protein sequence ID" value="KZP03820.1"/>
    <property type="molecule type" value="Genomic_DNA"/>
</dbReference>